<keyword evidence="3" id="KW-0443">Lipid metabolism</keyword>
<dbReference type="Pfam" id="PF00501">
    <property type="entry name" value="AMP-binding"/>
    <property type="match status" value="1"/>
</dbReference>
<protein>
    <recommendedName>
        <fullName evidence="5">long-chain-fatty-acid--CoA ligase</fullName>
        <ecNumber evidence="5">6.2.1.3</ecNumber>
    </recommendedName>
</protein>
<evidence type="ECO:0000256" key="3">
    <source>
        <dbReference type="ARBA" id="ARBA00022832"/>
    </source>
</evidence>
<keyword evidence="4" id="KW-0067">ATP-binding</keyword>
<dbReference type="EMBL" id="CAJOBI010345351">
    <property type="protein sequence ID" value="CAF5217367.1"/>
    <property type="molecule type" value="Genomic_DNA"/>
</dbReference>
<evidence type="ECO:0000313" key="8">
    <source>
        <dbReference type="Proteomes" id="UP000676336"/>
    </source>
</evidence>
<evidence type="ECO:0000256" key="1">
    <source>
        <dbReference type="ARBA" id="ARBA00022598"/>
    </source>
</evidence>
<dbReference type="EC" id="6.2.1.3" evidence="5"/>
<feature type="non-terminal residue" evidence="7">
    <location>
        <position position="1"/>
    </location>
</feature>
<keyword evidence="1" id="KW-0436">Ligase</keyword>
<keyword evidence="3" id="KW-0276">Fatty acid metabolism</keyword>
<gene>
    <name evidence="7" type="ORF">SMN809_LOCUS80447</name>
</gene>
<dbReference type="InterPro" id="IPR042099">
    <property type="entry name" value="ANL_N_sf"/>
</dbReference>
<name>A0A8S3JCP5_9BILA</name>
<dbReference type="GO" id="GO:0004467">
    <property type="term" value="F:long-chain fatty acid-CoA ligase activity"/>
    <property type="evidence" value="ECO:0007669"/>
    <property type="project" value="UniProtKB-EC"/>
</dbReference>
<evidence type="ECO:0000256" key="4">
    <source>
        <dbReference type="ARBA" id="ARBA00022840"/>
    </source>
</evidence>
<dbReference type="PANTHER" id="PTHR43272:SF33">
    <property type="entry name" value="AMP-BINDING DOMAIN-CONTAINING PROTEIN-RELATED"/>
    <property type="match status" value="1"/>
</dbReference>
<accession>A0A8S3JCP5</accession>
<evidence type="ECO:0000313" key="7">
    <source>
        <dbReference type="EMBL" id="CAF5217367.1"/>
    </source>
</evidence>
<keyword evidence="2" id="KW-0547">Nucleotide-binding</keyword>
<dbReference type="GO" id="GO:0016020">
    <property type="term" value="C:membrane"/>
    <property type="evidence" value="ECO:0007669"/>
    <property type="project" value="TreeGrafter"/>
</dbReference>
<dbReference type="SUPFAM" id="SSF56801">
    <property type="entry name" value="Acetyl-CoA synthetase-like"/>
    <property type="match status" value="1"/>
</dbReference>
<organism evidence="7 8">
    <name type="scientific">Rotaria magnacalcarata</name>
    <dbReference type="NCBI Taxonomy" id="392030"/>
    <lineage>
        <taxon>Eukaryota</taxon>
        <taxon>Metazoa</taxon>
        <taxon>Spiralia</taxon>
        <taxon>Gnathifera</taxon>
        <taxon>Rotifera</taxon>
        <taxon>Eurotatoria</taxon>
        <taxon>Bdelloidea</taxon>
        <taxon>Philodinida</taxon>
        <taxon>Philodinidae</taxon>
        <taxon>Rotaria</taxon>
    </lineage>
</organism>
<dbReference type="Gene3D" id="3.40.50.12780">
    <property type="entry name" value="N-terminal domain of ligase-like"/>
    <property type="match status" value="1"/>
</dbReference>
<dbReference type="InterPro" id="IPR020845">
    <property type="entry name" value="AMP-binding_CS"/>
</dbReference>
<sequence length="102" mass="11326">MFEICYTSGTTGLPKGAMLTHKNVVCLTQAATEVFSPVFTELETIISYLPLAHSYEQTIELYCLCNGFKIGYFSGDVRQLADDLAALKPTLMPCVPRLLNRM</sequence>
<dbReference type="PANTHER" id="PTHR43272">
    <property type="entry name" value="LONG-CHAIN-FATTY-ACID--COA LIGASE"/>
    <property type="match status" value="1"/>
</dbReference>
<comment type="caution">
    <text evidence="7">The sequence shown here is derived from an EMBL/GenBank/DDBJ whole genome shotgun (WGS) entry which is preliminary data.</text>
</comment>
<dbReference type="Proteomes" id="UP000676336">
    <property type="component" value="Unassembled WGS sequence"/>
</dbReference>
<proteinExistence type="predicted"/>
<evidence type="ECO:0000259" key="6">
    <source>
        <dbReference type="Pfam" id="PF00501"/>
    </source>
</evidence>
<dbReference type="GO" id="GO:0005524">
    <property type="term" value="F:ATP binding"/>
    <property type="evidence" value="ECO:0007669"/>
    <property type="project" value="UniProtKB-KW"/>
</dbReference>
<feature type="domain" description="AMP-dependent synthetase/ligase" evidence="6">
    <location>
        <begin position="4"/>
        <end position="102"/>
    </location>
</feature>
<dbReference type="AlphaFoldDB" id="A0A8S3JCP5"/>
<reference evidence="7" key="1">
    <citation type="submission" date="2021-02" db="EMBL/GenBank/DDBJ databases">
        <authorList>
            <person name="Nowell W R."/>
        </authorList>
    </citation>
    <scope>NUCLEOTIDE SEQUENCE</scope>
</reference>
<evidence type="ECO:0000256" key="2">
    <source>
        <dbReference type="ARBA" id="ARBA00022741"/>
    </source>
</evidence>
<dbReference type="PROSITE" id="PS00455">
    <property type="entry name" value="AMP_BINDING"/>
    <property type="match status" value="1"/>
</dbReference>
<dbReference type="GO" id="GO:0005783">
    <property type="term" value="C:endoplasmic reticulum"/>
    <property type="evidence" value="ECO:0007669"/>
    <property type="project" value="TreeGrafter"/>
</dbReference>
<evidence type="ECO:0000256" key="5">
    <source>
        <dbReference type="ARBA" id="ARBA00026121"/>
    </source>
</evidence>
<dbReference type="InterPro" id="IPR000873">
    <property type="entry name" value="AMP-dep_synth/lig_dom"/>
</dbReference>